<name>A0A409WVK5_PSICY</name>
<evidence type="ECO:0000256" key="5">
    <source>
        <dbReference type="ARBA" id="ARBA00023163"/>
    </source>
</evidence>
<keyword evidence="3" id="KW-0805">Transcription regulation</keyword>
<dbReference type="GO" id="GO:0003677">
    <property type="term" value="F:DNA binding"/>
    <property type="evidence" value="ECO:0007669"/>
    <property type="project" value="UniProtKB-KW"/>
</dbReference>
<protein>
    <recommendedName>
        <fullName evidence="8">BZIP domain-containing protein</fullName>
    </recommendedName>
</protein>
<feature type="region of interest" description="Disordered" evidence="7">
    <location>
        <begin position="41"/>
        <end position="79"/>
    </location>
</feature>
<feature type="compositionally biased region" description="Basic and acidic residues" evidence="7">
    <location>
        <begin position="619"/>
        <end position="632"/>
    </location>
</feature>
<proteinExistence type="inferred from homology"/>
<feature type="compositionally biased region" description="Low complexity" evidence="7">
    <location>
        <begin position="394"/>
        <end position="423"/>
    </location>
</feature>
<dbReference type="PANTHER" id="PTHR47416">
    <property type="entry name" value="BASIC-LEUCINE ZIPPER TRANSCRIPTION FACTOR F-RELATED"/>
    <property type="match status" value="1"/>
</dbReference>
<dbReference type="SMART" id="SM00338">
    <property type="entry name" value="BRLZ"/>
    <property type="match status" value="1"/>
</dbReference>
<comment type="similarity">
    <text evidence="2">Belongs to the bZIP family.</text>
</comment>
<feature type="compositionally biased region" description="Low complexity" evidence="7">
    <location>
        <begin position="215"/>
        <end position="229"/>
    </location>
</feature>
<evidence type="ECO:0000256" key="7">
    <source>
        <dbReference type="SAM" id="MobiDB-lite"/>
    </source>
</evidence>
<feature type="compositionally biased region" description="Low complexity" evidence="7">
    <location>
        <begin position="562"/>
        <end position="576"/>
    </location>
</feature>
<feature type="region of interest" description="Disordered" evidence="7">
    <location>
        <begin position="708"/>
        <end position="729"/>
    </location>
</feature>
<feature type="region of interest" description="Disordered" evidence="7">
    <location>
        <begin position="380"/>
        <end position="434"/>
    </location>
</feature>
<reference evidence="9 10" key="1">
    <citation type="journal article" date="2018" name="Evol. Lett.">
        <title>Horizontal gene cluster transfer increased hallucinogenic mushroom diversity.</title>
        <authorList>
            <person name="Reynolds H.T."/>
            <person name="Vijayakumar V."/>
            <person name="Gluck-Thaler E."/>
            <person name="Korotkin H.B."/>
            <person name="Matheny P.B."/>
            <person name="Slot J.C."/>
        </authorList>
    </citation>
    <scope>NUCLEOTIDE SEQUENCE [LARGE SCALE GENOMIC DNA]</scope>
    <source>
        <strain evidence="9 10">2631</strain>
    </source>
</reference>
<keyword evidence="5" id="KW-0804">Transcription</keyword>
<dbReference type="EMBL" id="NHYD01003124">
    <property type="protein sequence ID" value="PPQ82532.1"/>
    <property type="molecule type" value="Genomic_DNA"/>
</dbReference>
<keyword evidence="10" id="KW-1185">Reference proteome</keyword>
<dbReference type="STRING" id="93625.A0A409WVK5"/>
<feature type="region of interest" description="Disordered" evidence="7">
    <location>
        <begin position="527"/>
        <end position="576"/>
    </location>
</feature>
<evidence type="ECO:0000256" key="4">
    <source>
        <dbReference type="ARBA" id="ARBA00023125"/>
    </source>
</evidence>
<gene>
    <name evidence="9" type="ORF">CVT25_007141</name>
</gene>
<dbReference type="GO" id="GO:0005634">
    <property type="term" value="C:nucleus"/>
    <property type="evidence" value="ECO:0007669"/>
    <property type="project" value="UniProtKB-SubCell"/>
</dbReference>
<comment type="caution">
    <text evidence="9">The sequence shown here is derived from an EMBL/GenBank/DDBJ whole genome shotgun (WGS) entry which is preliminary data.</text>
</comment>
<accession>A0A409WVK5</accession>
<dbReference type="GO" id="GO:0003700">
    <property type="term" value="F:DNA-binding transcription factor activity"/>
    <property type="evidence" value="ECO:0007669"/>
    <property type="project" value="InterPro"/>
</dbReference>
<evidence type="ECO:0000256" key="6">
    <source>
        <dbReference type="ARBA" id="ARBA00023242"/>
    </source>
</evidence>
<dbReference type="Gene3D" id="1.20.5.170">
    <property type="match status" value="1"/>
</dbReference>
<dbReference type="Proteomes" id="UP000283269">
    <property type="component" value="Unassembled WGS sequence"/>
</dbReference>
<evidence type="ECO:0000313" key="9">
    <source>
        <dbReference type="EMBL" id="PPQ82532.1"/>
    </source>
</evidence>
<feature type="region of interest" description="Disordered" evidence="7">
    <location>
        <begin position="162"/>
        <end position="300"/>
    </location>
</feature>
<organism evidence="9 10">
    <name type="scientific">Psilocybe cyanescens</name>
    <dbReference type="NCBI Taxonomy" id="93625"/>
    <lineage>
        <taxon>Eukaryota</taxon>
        <taxon>Fungi</taxon>
        <taxon>Dikarya</taxon>
        <taxon>Basidiomycota</taxon>
        <taxon>Agaricomycotina</taxon>
        <taxon>Agaricomycetes</taxon>
        <taxon>Agaricomycetidae</taxon>
        <taxon>Agaricales</taxon>
        <taxon>Agaricineae</taxon>
        <taxon>Strophariaceae</taxon>
        <taxon>Psilocybe</taxon>
    </lineage>
</organism>
<comment type="subcellular location">
    <subcellularLocation>
        <location evidence="1">Nucleus</location>
    </subcellularLocation>
</comment>
<dbReference type="OrthoDB" id="5571888at2759"/>
<evidence type="ECO:0000256" key="2">
    <source>
        <dbReference type="ARBA" id="ARBA00007163"/>
    </source>
</evidence>
<evidence type="ECO:0000259" key="8">
    <source>
        <dbReference type="PROSITE" id="PS00036"/>
    </source>
</evidence>
<dbReference type="CDD" id="cd14810">
    <property type="entry name" value="bZIP_u1"/>
    <property type="match status" value="1"/>
</dbReference>
<feature type="region of interest" description="Disordered" evidence="7">
    <location>
        <begin position="594"/>
        <end position="634"/>
    </location>
</feature>
<keyword evidence="6" id="KW-0539">Nucleus</keyword>
<evidence type="ECO:0000313" key="10">
    <source>
        <dbReference type="Proteomes" id="UP000283269"/>
    </source>
</evidence>
<feature type="compositionally biased region" description="Low complexity" evidence="7">
    <location>
        <begin position="527"/>
        <end position="549"/>
    </location>
</feature>
<feature type="domain" description="BZIP" evidence="8">
    <location>
        <begin position="312"/>
        <end position="327"/>
    </location>
</feature>
<evidence type="ECO:0000256" key="3">
    <source>
        <dbReference type="ARBA" id="ARBA00023015"/>
    </source>
</evidence>
<evidence type="ECO:0000256" key="1">
    <source>
        <dbReference type="ARBA" id="ARBA00004123"/>
    </source>
</evidence>
<feature type="compositionally biased region" description="Acidic residues" evidence="7">
    <location>
        <begin position="283"/>
        <end position="293"/>
    </location>
</feature>
<feature type="compositionally biased region" description="Low complexity" evidence="7">
    <location>
        <begin position="41"/>
        <end position="56"/>
    </location>
</feature>
<dbReference type="AlphaFoldDB" id="A0A409WVK5"/>
<feature type="compositionally biased region" description="Basic and acidic residues" evidence="7">
    <location>
        <begin position="179"/>
        <end position="194"/>
    </location>
</feature>
<keyword evidence="4" id="KW-0238">DNA-binding</keyword>
<dbReference type="SUPFAM" id="SSF57959">
    <property type="entry name" value="Leucine zipper domain"/>
    <property type="match status" value="1"/>
</dbReference>
<dbReference type="PANTHER" id="PTHR47416:SF8">
    <property type="entry name" value="BASIC-LEUCINE ZIPPER TRANSCRIPTION FACTOR E-RELATED"/>
    <property type="match status" value="1"/>
</dbReference>
<sequence>MLVDNPLFQPSYFTSGSSNMYSDYTELSDFFDTEAFNNSFASGSAHSSSPSGSRGSTPQHLLTPPQESPVASFPDVHDEDNSQSSFYNLFDDNDLKTMDPLMSTSVDFMGMGGLEAAYGGGVSSYDMGMNGYAMAMDMSSMGLSMSIPEDSMQARGIDPQLVDTPSAISDQGEDESDEKESPRSPVEEKKEQEKPTIIIAPVKVGGHGKARKGTVQSGGVVKKVASSSANKEKENSTSVPSVISKKVSQFKPANPSTSSSVFNKAPTPSPFLTTGGSFKADSEAGDAEDDDDLPHDWRPSPEVFAKMTSKEKRQLRNKISARNFRVRRKEYISTLEGDIAERDRMLDHFRTQLGSQESENLALRQEIAALKKALLEGRGGPINLPPPAPLPEQSAAQTLAASASASSSSSTLFSSRPSTPLLTANTQKDLPSSPRMGNRFWGGVGIGGGFTPVHTTLVPDISTVVRKGLQENMNPALNGNPSLSGVGAGLGASKGLSGFDGFADLNPFTMKTLDAYRMHLWGKMAAQQHMHQQSQAQQQQQQQQQQQSAGLAGNMRPHFFTPSAKPNASSASSLSPSSSYGTTLTALLSGKHALSSAYPSPPTSPLLNAKGLASTPTSTRDREAQQQREKEQQQAILAAMASQTVLRKLGSAFWDAFTGSSSSSSAIASSSGSAYASSSSSSGNWDADKVQRVLSGKAVLRVVDVEPATPPTSPSLRAAAPVGVGASSPRTPAAQALVQDDAKKASCSSCLTGVLEESMRSLTLGKKM</sequence>
<dbReference type="PROSITE" id="PS00036">
    <property type="entry name" value="BZIP_BASIC"/>
    <property type="match status" value="1"/>
</dbReference>
<dbReference type="InterPro" id="IPR046347">
    <property type="entry name" value="bZIP_sf"/>
</dbReference>
<dbReference type="InParanoid" id="A0A409WVK5"/>
<dbReference type="InterPro" id="IPR004827">
    <property type="entry name" value="bZIP"/>
</dbReference>